<dbReference type="PANTHER" id="PTHR44591:SF3">
    <property type="entry name" value="RESPONSE REGULATORY DOMAIN-CONTAINING PROTEIN"/>
    <property type="match status" value="1"/>
</dbReference>
<evidence type="ECO:0000256" key="1">
    <source>
        <dbReference type="ARBA" id="ARBA00022553"/>
    </source>
</evidence>
<dbReference type="Pfam" id="PF00072">
    <property type="entry name" value="Response_reg"/>
    <property type="match status" value="1"/>
</dbReference>
<evidence type="ECO:0000313" key="5">
    <source>
        <dbReference type="Proteomes" id="UP000315995"/>
    </source>
</evidence>
<dbReference type="InterPro" id="IPR050595">
    <property type="entry name" value="Bact_response_regulator"/>
</dbReference>
<accession>A0A4Y6PXN0</accession>
<reference evidence="4 5" key="1">
    <citation type="submission" date="2019-06" db="EMBL/GenBank/DDBJ databases">
        <title>Persicimonas caeni gen. nov., sp. nov., a predatory bacterium isolated from solar saltern.</title>
        <authorList>
            <person name="Wang S."/>
        </authorList>
    </citation>
    <scope>NUCLEOTIDE SEQUENCE [LARGE SCALE GENOMIC DNA]</scope>
    <source>
        <strain evidence="4 5">YN101</strain>
    </source>
</reference>
<dbReference type="EMBL" id="CP041186">
    <property type="protein sequence ID" value="QDG53098.1"/>
    <property type="molecule type" value="Genomic_DNA"/>
</dbReference>
<evidence type="ECO:0000313" key="4">
    <source>
        <dbReference type="EMBL" id="QDG53098.1"/>
    </source>
</evidence>
<dbReference type="PROSITE" id="PS50110">
    <property type="entry name" value="RESPONSE_REGULATORY"/>
    <property type="match status" value="1"/>
</dbReference>
<dbReference type="AlphaFoldDB" id="A0A4Y6PXN0"/>
<sequence length="124" mass="13731">MSHSSQNRSSSPVLLIEDDNTLRESLEMLLELKGYEVIAARNGKEGLQLLEEHGEVCLIVLDWMMPVMSGRDFLDVVSEHEAFGHIPVIVVSGFAGFDKTLPVDYLSKPIDTAALISKIRTQCS</sequence>
<feature type="modified residue" description="4-aspartylphosphate" evidence="2">
    <location>
        <position position="62"/>
    </location>
</feature>
<dbReference type="OrthoDB" id="9800029at2"/>
<dbReference type="SMART" id="SM00448">
    <property type="entry name" value="REC"/>
    <property type="match status" value="1"/>
</dbReference>
<dbReference type="GO" id="GO:0000160">
    <property type="term" value="P:phosphorelay signal transduction system"/>
    <property type="evidence" value="ECO:0007669"/>
    <property type="project" value="InterPro"/>
</dbReference>
<dbReference type="InterPro" id="IPR011006">
    <property type="entry name" value="CheY-like_superfamily"/>
</dbReference>
<name>A0A4Y6PXN0_PERCE</name>
<organism evidence="4 5">
    <name type="scientific">Persicimonas caeni</name>
    <dbReference type="NCBI Taxonomy" id="2292766"/>
    <lineage>
        <taxon>Bacteria</taxon>
        <taxon>Deltaproteobacteria</taxon>
        <taxon>Bradymonadales</taxon>
        <taxon>Bradymonadaceae</taxon>
        <taxon>Persicimonas</taxon>
    </lineage>
</organism>
<evidence type="ECO:0000256" key="2">
    <source>
        <dbReference type="PROSITE-ProRule" id="PRU00169"/>
    </source>
</evidence>
<keyword evidence="5" id="KW-1185">Reference proteome</keyword>
<dbReference type="RefSeq" id="WP_141199559.1">
    <property type="nucleotide sequence ID" value="NZ_CP041186.1"/>
</dbReference>
<dbReference type="Gene3D" id="3.40.50.2300">
    <property type="match status" value="1"/>
</dbReference>
<feature type="domain" description="Response regulatory" evidence="3">
    <location>
        <begin position="12"/>
        <end position="123"/>
    </location>
</feature>
<dbReference type="InterPro" id="IPR001789">
    <property type="entry name" value="Sig_transdc_resp-reg_receiver"/>
</dbReference>
<dbReference type="SUPFAM" id="SSF52172">
    <property type="entry name" value="CheY-like"/>
    <property type="match status" value="1"/>
</dbReference>
<keyword evidence="1 2" id="KW-0597">Phosphoprotein</keyword>
<proteinExistence type="predicted"/>
<gene>
    <name evidence="4" type="ORF">FIV42_20820</name>
</gene>
<protein>
    <submittedName>
        <fullName evidence="4">Response regulator</fullName>
    </submittedName>
</protein>
<accession>A0A5B8Y948</accession>
<dbReference type="PANTHER" id="PTHR44591">
    <property type="entry name" value="STRESS RESPONSE REGULATOR PROTEIN 1"/>
    <property type="match status" value="1"/>
</dbReference>
<dbReference type="Proteomes" id="UP000315995">
    <property type="component" value="Chromosome"/>
</dbReference>
<evidence type="ECO:0000259" key="3">
    <source>
        <dbReference type="PROSITE" id="PS50110"/>
    </source>
</evidence>